<dbReference type="AlphaFoldDB" id="A0AAN6WRA9"/>
<reference evidence="6" key="2">
    <citation type="submission" date="2023-05" db="EMBL/GenBank/DDBJ databases">
        <authorList>
            <consortium name="Lawrence Berkeley National Laboratory"/>
            <person name="Steindorff A."/>
            <person name="Hensen N."/>
            <person name="Bonometti L."/>
            <person name="Westerberg I."/>
            <person name="Brannstrom I.O."/>
            <person name="Guillou S."/>
            <person name="Cros-Aarteil S."/>
            <person name="Calhoun S."/>
            <person name="Haridas S."/>
            <person name="Kuo A."/>
            <person name="Mondo S."/>
            <person name="Pangilinan J."/>
            <person name="Riley R."/>
            <person name="Labutti K."/>
            <person name="Andreopoulos B."/>
            <person name="Lipzen A."/>
            <person name="Chen C."/>
            <person name="Yanf M."/>
            <person name="Daum C."/>
            <person name="Ng V."/>
            <person name="Clum A."/>
            <person name="Ohm R."/>
            <person name="Martin F."/>
            <person name="Silar P."/>
            <person name="Natvig D."/>
            <person name="Lalanne C."/>
            <person name="Gautier V."/>
            <person name="Ament-Velasquez S.L."/>
            <person name="Kruys A."/>
            <person name="Hutchinson M.I."/>
            <person name="Powell A.J."/>
            <person name="Barry K."/>
            <person name="Miller A.N."/>
            <person name="Grigoriev I.V."/>
            <person name="Debuchy R."/>
            <person name="Gladieux P."/>
            <person name="Thoren M.H."/>
            <person name="Johannesson H."/>
        </authorList>
    </citation>
    <scope>NUCLEOTIDE SEQUENCE</scope>
    <source>
        <strain evidence="6">PSN309</strain>
    </source>
</reference>
<dbReference type="EMBL" id="MU864416">
    <property type="protein sequence ID" value="KAK4186735.1"/>
    <property type="molecule type" value="Genomic_DNA"/>
</dbReference>
<evidence type="ECO:0000256" key="3">
    <source>
        <dbReference type="ARBA" id="ARBA00023002"/>
    </source>
</evidence>
<reference evidence="6" key="1">
    <citation type="journal article" date="2023" name="Mol. Phylogenet. Evol.">
        <title>Genome-scale phylogeny and comparative genomics of the fungal order Sordariales.</title>
        <authorList>
            <person name="Hensen N."/>
            <person name="Bonometti L."/>
            <person name="Westerberg I."/>
            <person name="Brannstrom I.O."/>
            <person name="Guillou S."/>
            <person name="Cros-Aarteil S."/>
            <person name="Calhoun S."/>
            <person name="Haridas S."/>
            <person name="Kuo A."/>
            <person name="Mondo S."/>
            <person name="Pangilinan J."/>
            <person name="Riley R."/>
            <person name="LaButti K."/>
            <person name="Andreopoulos B."/>
            <person name="Lipzen A."/>
            <person name="Chen C."/>
            <person name="Yan M."/>
            <person name="Daum C."/>
            <person name="Ng V."/>
            <person name="Clum A."/>
            <person name="Steindorff A."/>
            <person name="Ohm R.A."/>
            <person name="Martin F."/>
            <person name="Silar P."/>
            <person name="Natvig D.O."/>
            <person name="Lalanne C."/>
            <person name="Gautier V."/>
            <person name="Ament-Velasquez S.L."/>
            <person name="Kruys A."/>
            <person name="Hutchinson M.I."/>
            <person name="Powell A.J."/>
            <person name="Barry K."/>
            <person name="Miller A.N."/>
            <person name="Grigoriev I.V."/>
            <person name="Debuchy R."/>
            <person name="Gladieux P."/>
            <person name="Hiltunen Thoren M."/>
            <person name="Johannesson H."/>
        </authorList>
    </citation>
    <scope>NUCLEOTIDE SEQUENCE</scope>
    <source>
        <strain evidence="6">PSN309</strain>
    </source>
</reference>
<dbReference type="PANTHER" id="PTHR10543:SF24">
    <property type="entry name" value="CAROTENOID ISOMEROOXYGENASE"/>
    <property type="match status" value="1"/>
</dbReference>
<keyword evidence="3" id="KW-0560">Oxidoreductase</keyword>
<dbReference type="GO" id="GO:0046872">
    <property type="term" value="F:metal ion binding"/>
    <property type="evidence" value="ECO:0007669"/>
    <property type="project" value="UniProtKB-KW"/>
</dbReference>
<dbReference type="GO" id="GO:0016121">
    <property type="term" value="P:carotene catabolic process"/>
    <property type="evidence" value="ECO:0007669"/>
    <property type="project" value="TreeGrafter"/>
</dbReference>
<feature type="binding site" evidence="5">
    <location>
        <position position="603"/>
    </location>
    <ligand>
        <name>Fe cation</name>
        <dbReference type="ChEBI" id="CHEBI:24875"/>
        <note>catalytic</note>
    </ligand>
</feature>
<evidence type="ECO:0000256" key="5">
    <source>
        <dbReference type="PIRSR" id="PIRSR604294-1"/>
    </source>
</evidence>
<sequence length="625" mass="68975">MSTNTVTVSATPETISATPDTVYVTADAKPHRGGPLLRSKDDETHDLQDVLVRFDEAAYRDWPNDAGFDGLTEERGPISLAVSGMIPSYVAGSLFRTGPGFSKVEGTPKGTFQPSHWFDGLAQTHRFDIRTDHQGKVQVSYSSRLQSEELMEHIKKTGSFRNFTFAQKQDPCLGLFSKLMGTWVATTQPNKDKWMDNVSVAVLPNVPGLESASGNLIGKIPSSNGPPLSSGHRPPLPGINNIWLTTDNSSLKQIDPMTLEPIGFAEQQILHPSLKGPLSCAHAQRDPVTGDLYNLNLDIGMATIYRLFCVRAATGKTEILAEIKGSDIKPAYLHSFFMSENYVVVCIPSSHLGWNGIKVPWVKNMVDAIEPFSEDKKTQWIVVDRVHGRGIVGRFESEASFFFHAVNAFEEDDGSKIVCDVVEYKGLDVIHKMYYDVILQQDGADRKFWNDKERAKRAMASLNRYRLDLSALPKNGKGTPEKYISIPAPHAGELPTMNPLYSTKRHRYVYSIPYRGMSTAPDCLVKTDVLTRDALFWDPPHGHCPGEGIFVPDPNGTEEDDGVLLSVVLDGHNRTSYLLCLDAKTMAELGRAEVGFAVAMGFHGAHIRLDGPEVKRVEGDAKLSS</sequence>
<comment type="cofactor">
    <cofactor evidence="5">
        <name>Fe(2+)</name>
        <dbReference type="ChEBI" id="CHEBI:29033"/>
    </cofactor>
    <text evidence="5">Binds 1 Fe(2+) ion per subunit.</text>
</comment>
<keyword evidence="7" id="KW-1185">Reference proteome</keyword>
<protein>
    <submittedName>
        <fullName evidence="6">Carotenoid oxygenase</fullName>
    </submittedName>
</protein>
<gene>
    <name evidence="6" type="ORF">QBC35DRAFT_255320</name>
</gene>
<keyword evidence="4 5" id="KW-0408">Iron</keyword>
<dbReference type="Pfam" id="PF03055">
    <property type="entry name" value="RPE65"/>
    <property type="match status" value="1"/>
</dbReference>
<feature type="binding site" evidence="5">
    <location>
        <position position="282"/>
    </location>
    <ligand>
        <name>Fe cation</name>
        <dbReference type="ChEBI" id="CHEBI:24875"/>
        <note>catalytic</note>
    </ligand>
</feature>
<feature type="binding site" evidence="5">
    <location>
        <position position="404"/>
    </location>
    <ligand>
        <name>Fe cation</name>
        <dbReference type="ChEBI" id="CHEBI:24875"/>
        <note>catalytic</note>
    </ligand>
</feature>
<organism evidence="6 7">
    <name type="scientific">Podospora australis</name>
    <dbReference type="NCBI Taxonomy" id="1536484"/>
    <lineage>
        <taxon>Eukaryota</taxon>
        <taxon>Fungi</taxon>
        <taxon>Dikarya</taxon>
        <taxon>Ascomycota</taxon>
        <taxon>Pezizomycotina</taxon>
        <taxon>Sordariomycetes</taxon>
        <taxon>Sordariomycetidae</taxon>
        <taxon>Sordariales</taxon>
        <taxon>Podosporaceae</taxon>
        <taxon>Podospora</taxon>
    </lineage>
</organism>
<feature type="binding site" evidence="5">
    <location>
        <position position="334"/>
    </location>
    <ligand>
        <name>Fe cation</name>
        <dbReference type="ChEBI" id="CHEBI:24875"/>
        <note>catalytic</note>
    </ligand>
</feature>
<evidence type="ECO:0000313" key="7">
    <source>
        <dbReference type="Proteomes" id="UP001302126"/>
    </source>
</evidence>
<comment type="similarity">
    <text evidence="1">Belongs to the carotenoid oxygenase family.</text>
</comment>
<comment type="caution">
    <text evidence="6">The sequence shown here is derived from an EMBL/GenBank/DDBJ whole genome shotgun (WGS) entry which is preliminary data.</text>
</comment>
<dbReference type="InterPro" id="IPR004294">
    <property type="entry name" value="Carotenoid_Oase"/>
</dbReference>
<proteinExistence type="inferred from homology"/>
<evidence type="ECO:0000256" key="2">
    <source>
        <dbReference type="ARBA" id="ARBA00022723"/>
    </source>
</evidence>
<dbReference type="GO" id="GO:0010436">
    <property type="term" value="F:carotenoid dioxygenase activity"/>
    <property type="evidence" value="ECO:0007669"/>
    <property type="project" value="TreeGrafter"/>
</dbReference>
<accession>A0AAN6WRA9</accession>
<dbReference type="Proteomes" id="UP001302126">
    <property type="component" value="Unassembled WGS sequence"/>
</dbReference>
<name>A0AAN6WRA9_9PEZI</name>
<keyword evidence="2 5" id="KW-0479">Metal-binding</keyword>
<dbReference type="PANTHER" id="PTHR10543">
    <property type="entry name" value="BETA-CAROTENE DIOXYGENASE"/>
    <property type="match status" value="1"/>
</dbReference>
<evidence type="ECO:0000256" key="4">
    <source>
        <dbReference type="ARBA" id="ARBA00023004"/>
    </source>
</evidence>
<evidence type="ECO:0000256" key="1">
    <source>
        <dbReference type="ARBA" id="ARBA00006787"/>
    </source>
</evidence>
<evidence type="ECO:0000313" key="6">
    <source>
        <dbReference type="EMBL" id="KAK4186735.1"/>
    </source>
</evidence>